<reference evidence="7" key="1">
    <citation type="submission" date="2014-06" db="EMBL/GenBank/DDBJ databases">
        <authorList>
            <person name="Winans N.J."/>
            <person name="Newell P.D."/>
            <person name="Douglas A.E."/>
        </authorList>
    </citation>
    <scope>NUCLEOTIDE SEQUENCE [LARGE SCALE GENOMIC DNA]</scope>
</reference>
<dbReference type="InterPro" id="IPR027417">
    <property type="entry name" value="P-loop_NTPase"/>
</dbReference>
<organism evidence="6 7">
    <name type="scientific">Acetobacter okinawensis</name>
    <dbReference type="NCBI Taxonomy" id="1076594"/>
    <lineage>
        <taxon>Bacteria</taxon>
        <taxon>Pseudomonadati</taxon>
        <taxon>Pseudomonadota</taxon>
        <taxon>Alphaproteobacteria</taxon>
        <taxon>Acetobacterales</taxon>
        <taxon>Acetobacteraceae</taxon>
        <taxon>Acetobacter</taxon>
    </lineage>
</organism>
<keyword evidence="7" id="KW-1185">Reference proteome</keyword>
<dbReference type="STRING" id="1236501.GCA_000613865_03462"/>
<dbReference type="InterPro" id="IPR045006">
    <property type="entry name" value="CHLI-like"/>
</dbReference>
<evidence type="ECO:0000256" key="3">
    <source>
        <dbReference type="ARBA" id="ARBA00022840"/>
    </source>
</evidence>
<evidence type="ECO:0000259" key="5">
    <source>
        <dbReference type="PROSITE" id="PS50051"/>
    </source>
</evidence>
<dbReference type="SUPFAM" id="SSF54211">
    <property type="entry name" value="Ribosomal protein S5 domain 2-like"/>
    <property type="match status" value="1"/>
</dbReference>
<dbReference type="SUPFAM" id="SSF52540">
    <property type="entry name" value="P-loop containing nucleoside triphosphate hydrolases"/>
    <property type="match status" value="1"/>
</dbReference>
<dbReference type="InterPro" id="IPR014721">
    <property type="entry name" value="Ribsml_uS5_D2-typ_fold_subgr"/>
</dbReference>
<dbReference type="PANTHER" id="PTHR32039:SF7">
    <property type="entry name" value="COMPETENCE PROTEIN COMM"/>
    <property type="match status" value="1"/>
</dbReference>
<keyword evidence="3" id="KW-0067">ATP-binding</keyword>
<dbReference type="InterPro" id="IPR001208">
    <property type="entry name" value="MCM_dom"/>
</dbReference>
<feature type="domain" description="MCM C-terminal AAA(+) ATPase" evidence="5">
    <location>
        <begin position="291"/>
        <end position="386"/>
    </location>
</feature>
<accession>A0A252BXB6</accession>
<keyword evidence="2" id="KW-0547">Nucleotide-binding</keyword>
<dbReference type="SMART" id="SM00382">
    <property type="entry name" value="AAA"/>
    <property type="match status" value="1"/>
</dbReference>
<feature type="region of interest" description="Disordered" evidence="4">
    <location>
        <begin position="263"/>
        <end position="282"/>
    </location>
</feature>
<evidence type="ECO:0000313" key="6">
    <source>
        <dbReference type="EMBL" id="OUJ13472.1"/>
    </source>
</evidence>
<sequence>MIYSRIRSFAFSGIEARPVWVEVQISSGLPAFLVVGLPDKAVAEARERVRAALTSIGLALPAKRIVVNLVPADLPKEGSHFDLPIALALLAAMGVIPGEEVGRYAALGELSLDGRLNPVSGVLSASLEAASMELGIVCPAAQGEEALCGGDIAILAAVDLLSLINHFTGLQILSGPVFSNTPDVDDAPAEPDLADIKGMEIGRRALEIAAAGGHSLLLSGPPGAGKSMLASRLRGLLPDLLAPESLAVSRIYSAAGLLRDGRPMRRPPVRDPHHSASLPALVGGGTRARPGEISLAHHGVLFLDELPEFSRAALEALRQPLETGQVSIARAAVHVTYPARFQLVAAMNPCRCGYLGDAERECGKAPRCGAEYLARLSGPLMDRIDLHVAMQPYEPIGYMAQDGGEDTATVARRVAQARALQAHRQGIRKNAEAPLDILSLTGRAQELAQTIAERFRFSARGYTRLLRVARSIADLAESPDVEPQHIAEAATFRARSST</sequence>
<dbReference type="AlphaFoldDB" id="A0A252BXB6"/>
<dbReference type="Pfam" id="PF01078">
    <property type="entry name" value="Mg_chelatase"/>
    <property type="match status" value="1"/>
</dbReference>
<dbReference type="PANTHER" id="PTHR32039">
    <property type="entry name" value="MAGNESIUM-CHELATASE SUBUNIT CHLI"/>
    <property type="match status" value="1"/>
</dbReference>
<dbReference type="EMBL" id="JOPJ01000006">
    <property type="protein sequence ID" value="OUJ13472.1"/>
    <property type="molecule type" value="Genomic_DNA"/>
</dbReference>
<evidence type="ECO:0000256" key="2">
    <source>
        <dbReference type="ARBA" id="ARBA00022741"/>
    </source>
</evidence>
<evidence type="ECO:0000256" key="4">
    <source>
        <dbReference type="SAM" id="MobiDB-lite"/>
    </source>
</evidence>
<dbReference type="RefSeq" id="WP_086638655.1">
    <property type="nucleotide sequence ID" value="NZ_JOPJ01000006.1"/>
</dbReference>
<dbReference type="InterPro" id="IPR025158">
    <property type="entry name" value="Mg_chelat-rel_C"/>
</dbReference>
<dbReference type="eggNOG" id="COG0606">
    <property type="taxonomic scope" value="Bacteria"/>
</dbReference>
<dbReference type="Gene3D" id="3.30.230.10">
    <property type="match status" value="1"/>
</dbReference>
<dbReference type="GO" id="GO:0005524">
    <property type="term" value="F:ATP binding"/>
    <property type="evidence" value="ECO:0007669"/>
    <property type="project" value="UniProtKB-KW"/>
</dbReference>
<dbReference type="Pfam" id="PF13541">
    <property type="entry name" value="ChlI"/>
    <property type="match status" value="1"/>
</dbReference>
<dbReference type="Proteomes" id="UP000194931">
    <property type="component" value="Unassembled WGS sequence"/>
</dbReference>
<dbReference type="Pfam" id="PF13335">
    <property type="entry name" value="Mg_chelatase_C"/>
    <property type="match status" value="1"/>
</dbReference>
<feature type="compositionally biased region" description="Basic and acidic residues" evidence="4">
    <location>
        <begin position="263"/>
        <end position="274"/>
    </location>
</feature>
<dbReference type="PRINTS" id="PR01657">
    <property type="entry name" value="MCMFAMILY"/>
</dbReference>
<dbReference type="Gene3D" id="3.40.50.300">
    <property type="entry name" value="P-loop containing nucleotide triphosphate hydrolases"/>
    <property type="match status" value="1"/>
</dbReference>
<proteinExistence type="inferred from homology"/>
<evidence type="ECO:0000256" key="1">
    <source>
        <dbReference type="ARBA" id="ARBA00006354"/>
    </source>
</evidence>
<protein>
    <submittedName>
        <fullName evidence="6">ATPase AAA</fullName>
    </submittedName>
</protein>
<dbReference type="OrthoDB" id="9813147at2"/>
<dbReference type="PROSITE" id="PS50051">
    <property type="entry name" value="MCM_2"/>
    <property type="match status" value="1"/>
</dbReference>
<gene>
    <name evidence="6" type="ORF">HK26_11240</name>
</gene>
<comment type="caution">
    <text evidence="6">The sequence shown here is derived from an EMBL/GenBank/DDBJ whole genome shotgun (WGS) entry which is preliminary data.</text>
</comment>
<dbReference type="InterPro" id="IPR000523">
    <property type="entry name" value="Mg_chelatse_chII-like_cat_dom"/>
</dbReference>
<dbReference type="InterPro" id="IPR020568">
    <property type="entry name" value="Ribosomal_Su5_D2-typ_SF"/>
</dbReference>
<comment type="similarity">
    <text evidence="1">Belongs to the Mg-chelatase subunits D/I family. ComM subfamily.</text>
</comment>
<dbReference type="NCBIfam" id="TIGR00368">
    <property type="entry name" value="YifB family Mg chelatase-like AAA ATPase"/>
    <property type="match status" value="1"/>
</dbReference>
<dbReference type="InterPro" id="IPR003593">
    <property type="entry name" value="AAA+_ATPase"/>
</dbReference>
<evidence type="ECO:0000313" key="7">
    <source>
        <dbReference type="Proteomes" id="UP000194931"/>
    </source>
</evidence>
<dbReference type="GO" id="GO:0003677">
    <property type="term" value="F:DNA binding"/>
    <property type="evidence" value="ECO:0007669"/>
    <property type="project" value="InterPro"/>
</dbReference>
<dbReference type="InterPro" id="IPR004482">
    <property type="entry name" value="Mg_chelat-rel"/>
</dbReference>
<name>A0A252BXB6_9PROT</name>